<reference evidence="2" key="1">
    <citation type="journal article" date="2019" name="Int. J. Syst. Evol. Microbiol.">
        <title>The Global Catalogue of Microorganisms (GCM) 10K type strain sequencing project: providing services to taxonomists for standard genome sequencing and annotation.</title>
        <authorList>
            <consortium name="The Broad Institute Genomics Platform"/>
            <consortium name="The Broad Institute Genome Sequencing Center for Infectious Disease"/>
            <person name="Wu L."/>
            <person name="Ma J."/>
        </authorList>
    </citation>
    <scope>NUCLEOTIDE SEQUENCE [LARGE SCALE GENOMIC DNA]</scope>
    <source>
        <strain evidence="2">CGMCC 1.12778</strain>
    </source>
</reference>
<dbReference type="Gene3D" id="3.40.50.200">
    <property type="entry name" value="Peptidase S8/S53 domain"/>
    <property type="match status" value="1"/>
</dbReference>
<organism evidence="1 2">
    <name type="scientific">Arthrobacter liuii</name>
    <dbReference type="NCBI Taxonomy" id="1476996"/>
    <lineage>
        <taxon>Bacteria</taxon>
        <taxon>Bacillati</taxon>
        <taxon>Actinomycetota</taxon>
        <taxon>Actinomycetes</taxon>
        <taxon>Micrococcales</taxon>
        <taxon>Micrococcaceae</taxon>
        <taxon>Arthrobacter</taxon>
    </lineage>
</organism>
<sequence>MGSMTRGLVDGGRVGVVRKFARGLRRQGPTLLMYKAAAGWDPCTGLGSPDGTALLHALASGRSPAGAEGIS</sequence>
<proteinExistence type="predicted"/>
<dbReference type="RefSeq" id="WP_188570214.1">
    <property type="nucleotide sequence ID" value="NZ_BMFW01000002.1"/>
</dbReference>
<comment type="caution">
    <text evidence="1">The sequence shown here is derived from an EMBL/GenBank/DDBJ whole genome shotgun (WGS) entry which is preliminary data.</text>
</comment>
<protein>
    <submittedName>
        <fullName evidence="1">Uncharacterized protein</fullName>
    </submittedName>
</protein>
<name>A0ABQ2AGI4_9MICC</name>
<dbReference type="InterPro" id="IPR036852">
    <property type="entry name" value="Peptidase_S8/S53_dom_sf"/>
</dbReference>
<evidence type="ECO:0000313" key="1">
    <source>
        <dbReference type="EMBL" id="GGH91021.1"/>
    </source>
</evidence>
<dbReference type="Proteomes" id="UP000643279">
    <property type="component" value="Unassembled WGS sequence"/>
</dbReference>
<gene>
    <name evidence="1" type="ORF">GCM10007170_06190</name>
</gene>
<keyword evidence="2" id="KW-1185">Reference proteome</keyword>
<evidence type="ECO:0000313" key="2">
    <source>
        <dbReference type="Proteomes" id="UP000643279"/>
    </source>
</evidence>
<accession>A0ABQ2AGI4</accession>
<dbReference type="EMBL" id="BMFW01000002">
    <property type="protein sequence ID" value="GGH91021.1"/>
    <property type="molecule type" value="Genomic_DNA"/>
</dbReference>